<dbReference type="SUPFAM" id="SSF52047">
    <property type="entry name" value="RNI-like"/>
    <property type="match status" value="1"/>
</dbReference>
<proteinExistence type="predicted"/>
<dbReference type="EnsemblMetazoa" id="GPPI031756-RA">
    <property type="protein sequence ID" value="GPPI031756-PA"/>
    <property type="gene ID" value="GPPI031756"/>
</dbReference>
<sequence length="101" mass="11287">MKRLSANIKVCKFAKRRVCGGLSECYNINDKAIQLITAKLSRLRALHISGCSQLTDHSLHAILVSGIEDRLSELSTLRNLNMDNANSMENAEHFVPFKKTS</sequence>
<keyword evidence="2" id="KW-1185">Reference proteome</keyword>
<dbReference type="VEuPathDB" id="VectorBase:GPPI031756"/>
<dbReference type="STRING" id="67801.A0A1B0BJ02"/>
<organism evidence="1 2">
    <name type="scientific">Glossina palpalis gambiensis</name>
    <dbReference type="NCBI Taxonomy" id="67801"/>
    <lineage>
        <taxon>Eukaryota</taxon>
        <taxon>Metazoa</taxon>
        <taxon>Ecdysozoa</taxon>
        <taxon>Arthropoda</taxon>
        <taxon>Hexapoda</taxon>
        <taxon>Insecta</taxon>
        <taxon>Pterygota</taxon>
        <taxon>Neoptera</taxon>
        <taxon>Endopterygota</taxon>
        <taxon>Diptera</taxon>
        <taxon>Brachycera</taxon>
        <taxon>Muscomorpha</taxon>
        <taxon>Hippoboscoidea</taxon>
        <taxon>Glossinidae</taxon>
        <taxon>Glossina</taxon>
    </lineage>
</organism>
<dbReference type="Gene3D" id="3.80.10.10">
    <property type="entry name" value="Ribonuclease Inhibitor"/>
    <property type="match status" value="1"/>
</dbReference>
<protein>
    <submittedName>
        <fullName evidence="1">Uncharacterized protein</fullName>
    </submittedName>
</protein>
<name>A0A1B0BJ02_9MUSC</name>
<dbReference type="InterPro" id="IPR032675">
    <property type="entry name" value="LRR_dom_sf"/>
</dbReference>
<reference evidence="1" key="2">
    <citation type="submission" date="2020-05" db="UniProtKB">
        <authorList>
            <consortium name="EnsemblMetazoa"/>
        </authorList>
    </citation>
    <scope>IDENTIFICATION</scope>
    <source>
        <strain evidence="1">IAEA</strain>
    </source>
</reference>
<dbReference type="AlphaFoldDB" id="A0A1B0BJ02"/>
<evidence type="ECO:0000313" key="2">
    <source>
        <dbReference type="Proteomes" id="UP000092460"/>
    </source>
</evidence>
<dbReference type="EMBL" id="JXJN01015297">
    <property type="status" value="NOT_ANNOTATED_CDS"/>
    <property type="molecule type" value="Genomic_DNA"/>
</dbReference>
<evidence type="ECO:0000313" key="1">
    <source>
        <dbReference type="EnsemblMetazoa" id="GPPI031756-PA"/>
    </source>
</evidence>
<accession>A0A1B0BJ02</accession>
<reference evidence="2" key="1">
    <citation type="submission" date="2015-01" db="EMBL/GenBank/DDBJ databases">
        <authorList>
            <person name="Aksoy S."/>
            <person name="Warren W."/>
            <person name="Wilson R.K."/>
        </authorList>
    </citation>
    <scope>NUCLEOTIDE SEQUENCE [LARGE SCALE GENOMIC DNA]</scope>
    <source>
        <strain evidence="2">IAEA</strain>
    </source>
</reference>
<dbReference type="Proteomes" id="UP000092460">
    <property type="component" value="Unassembled WGS sequence"/>
</dbReference>